<evidence type="ECO:0000259" key="2">
    <source>
        <dbReference type="Pfam" id="PF00135"/>
    </source>
</evidence>
<dbReference type="EMBL" id="JAWQEG010001529">
    <property type="protein sequence ID" value="KAK3878694.1"/>
    <property type="molecule type" value="Genomic_DNA"/>
</dbReference>
<keyword evidence="1" id="KW-0325">Glycoprotein</keyword>
<reference evidence="3" key="1">
    <citation type="submission" date="2023-10" db="EMBL/GenBank/DDBJ databases">
        <title>Genome assemblies of two species of porcelain crab, Petrolisthes cinctipes and Petrolisthes manimaculis (Anomura: Porcellanidae).</title>
        <authorList>
            <person name="Angst P."/>
        </authorList>
    </citation>
    <scope>NUCLEOTIDE SEQUENCE</scope>
    <source>
        <strain evidence="3">PB745_01</strain>
        <tissue evidence="3">Gill</tissue>
    </source>
</reference>
<dbReference type="PANTHER" id="PTHR11559">
    <property type="entry name" value="CARBOXYLESTERASE"/>
    <property type="match status" value="1"/>
</dbReference>
<sequence length="447" mass="49438">MLGVPYALPPLGKLRFRPAQLHTHLDDCWDGTYTANKVQPCWGYDSRGGVVNGWEDCLLVDIFTPQLGYDDPLPVIVYVGGEGLGEDGGRAFTVGAAGRVARDPGRGGGVTPGPSGPTGIPPTPTAGCLHLPPHIRAHKLVRAAWLSGAAPRHPNTPWRQADPSLVSQLNCSSVLCLQSVPPEDVMEAVSPERRHDTSEPWMVADGVIVPFIPAPPPITLMIGSPLQGLAHRLLSWRDRVGSSRRNLVDAVVEALQTHKVKDEEEENTREFGRVRWPPLQAGNNRRKILFDSRQAERAIEWYSDLQEDPWRLLTTLVSDATVTCPALEKAATLARTRSHSRHNTEDVPVYSYVTRYDRTSRAGRMADGLSDIEAILGVFEEHNESDAKFSKTLQDLFFLFVRTGMPERHGPTSAHLGVYTMDETMTVMRSRLACAHWVNMSHLATRY</sequence>
<evidence type="ECO:0000313" key="3">
    <source>
        <dbReference type="EMBL" id="KAK3878694.1"/>
    </source>
</evidence>
<feature type="domain" description="Carboxylesterase type B" evidence="2">
    <location>
        <begin position="2"/>
        <end position="90"/>
    </location>
</feature>
<evidence type="ECO:0000256" key="1">
    <source>
        <dbReference type="ARBA" id="ARBA00023180"/>
    </source>
</evidence>
<protein>
    <recommendedName>
        <fullName evidence="2">Carboxylesterase type B domain-containing protein</fullName>
    </recommendedName>
</protein>
<evidence type="ECO:0000313" key="4">
    <source>
        <dbReference type="Proteomes" id="UP001286313"/>
    </source>
</evidence>
<dbReference type="SUPFAM" id="SSF53474">
    <property type="entry name" value="alpha/beta-Hydrolases"/>
    <property type="match status" value="1"/>
</dbReference>
<name>A0AAE1KNJ4_PETCI</name>
<dbReference type="Gene3D" id="3.40.50.1820">
    <property type="entry name" value="alpha/beta hydrolase"/>
    <property type="match status" value="2"/>
</dbReference>
<gene>
    <name evidence="3" type="ORF">Pcinc_016689</name>
</gene>
<dbReference type="InterPro" id="IPR002018">
    <property type="entry name" value="CarbesteraseB"/>
</dbReference>
<keyword evidence="4" id="KW-1185">Reference proteome</keyword>
<dbReference type="InterPro" id="IPR029058">
    <property type="entry name" value="AB_hydrolase_fold"/>
</dbReference>
<accession>A0AAE1KNJ4</accession>
<dbReference type="InterPro" id="IPR050309">
    <property type="entry name" value="Type-B_Carboxylest/Lipase"/>
</dbReference>
<dbReference type="AlphaFoldDB" id="A0AAE1KNJ4"/>
<organism evidence="3 4">
    <name type="scientific">Petrolisthes cinctipes</name>
    <name type="common">Flat porcelain crab</name>
    <dbReference type="NCBI Taxonomy" id="88211"/>
    <lineage>
        <taxon>Eukaryota</taxon>
        <taxon>Metazoa</taxon>
        <taxon>Ecdysozoa</taxon>
        <taxon>Arthropoda</taxon>
        <taxon>Crustacea</taxon>
        <taxon>Multicrustacea</taxon>
        <taxon>Malacostraca</taxon>
        <taxon>Eumalacostraca</taxon>
        <taxon>Eucarida</taxon>
        <taxon>Decapoda</taxon>
        <taxon>Pleocyemata</taxon>
        <taxon>Anomura</taxon>
        <taxon>Galatheoidea</taxon>
        <taxon>Porcellanidae</taxon>
        <taxon>Petrolisthes</taxon>
    </lineage>
</organism>
<proteinExistence type="predicted"/>
<dbReference type="Proteomes" id="UP001286313">
    <property type="component" value="Unassembled WGS sequence"/>
</dbReference>
<comment type="caution">
    <text evidence="3">The sequence shown here is derived from an EMBL/GenBank/DDBJ whole genome shotgun (WGS) entry which is preliminary data.</text>
</comment>
<dbReference type="Pfam" id="PF00135">
    <property type="entry name" value="COesterase"/>
    <property type="match status" value="1"/>
</dbReference>